<dbReference type="RefSeq" id="WP_102984944.1">
    <property type="nucleotide sequence ID" value="NZ_JTBC02000002.1"/>
</dbReference>
<reference evidence="2" key="1">
    <citation type="submission" date="2017-12" db="EMBL/GenBank/DDBJ databases">
        <title>FDA dAtabase for Regulatory Grade micrObial Sequences (FDA-ARGOS): Supporting development and validation of Infectious Disease Dx tests.</title>
        <authorList>
            <person name="Campos J."/>
            <person name="Goldberg B."/>
            <person name="Tallon L."/>
            <person name="Sadzewicz L."/>
            <person name="Sengamalay N."/>
            <person name="Ott S."/>
            <person name="Godinez A."/>
            <person name="Nagaraj S."/>
            <person name="Vavikolanu K."/>
            <person name="Vyas G."/>
            <person name="Nadendla S."/>
            <person name="Aluvathingal J."/>
            <person name="Geyer C."/>
            <person name="Nandy P."/>
            <person name="Hobson J."/>
            <person name="Sichtig H."/>
        </authorList>
    </citation>
    <scope>NUCLEOTIDE SEQUENCE [LARGE SCALE GENOMIC DNA]</scope>
    <source>
        <strain evidence="2">FDAARGOS_79</strain>
    </source>
</reference>
<evidence type="ECO:0000313" key="2">
    <source>
        <dbReference type="Proteomes" id="UP000030378"/>
    </source>
</evidence>
<dbReference type="EMBL" id="JTBC02000002">
    <property type="protein sequence ID" value="PNO71275.1"/>
    <property type="molecule type" value="Genomic_DNA"/>
</dbReference>
<accession>A0AAP8PKJ8</accession>
<dbReference type="AlphaFoldDB" id="A0AAP8PKJ8"/>
<sequence>MIVDEVDECYSYRELTSITDEKNLLKVVNKFRQEYSVLAKGWNQEVNSQWVCRIYFCTKMILNATVILKQSDFAEEKNLRAAVPYFHYYAMLSILRCVVLTLPTEDWEEGDILSISHKNARVKTRDWLKRYDKDIADRFDDMFKKLKSNRELLSYKAPASGDENIQIQDEVIYFCTLLSEVAQFNTAILHKAVLKHSDPTSFVVLDQHMNSIYNVEIEGNNYYDRQDYQRLDYLRRKGQKPYSIYLTMTEGQTEDFIGAWDADNDDEDSDEARFYSGSPSSWQEIFNIP</sequence>
<name>A0AAP8PKJ8_SERMA</name>
<organism evidence="1 2">
    <name type="scientific">Serratia marcescens</name>
    <dbReference type="NCBI Taxonomy" id="615"/>
    <lineage>
        <taxon>Bacteria</taxon>
        <taxon>Pseudomonadati</taxon>
        <taxon>Pseudomonadota</taxon>
        <taxon>Gammaproteobacteria</taxon>
        <taxon>Enterobacterales</taxon>
        <taxon>Yersiniaceae</taxon>
        <taxon>Serratia</taxon>
    </lineage>
</organism>
<evidence type="ECO:0000313" key="1">
    <source>
        <dbReference type="EMBL" id="PNO71275.1"/>
    </source>
</evidence>
<proteinExistence type="predicted"/>
<comment type="caution">
    <text evidence="1">The sequence shown here is derived from an EMBL/GenBank/DDBJ whole genome shotgun (WGS) entry which is preliminary data.</text>
</comment>
<dbReference type="Proteomes" id="UP000030378">
    <property type="component" value="Unassembled WGS sequence"/>
</dbReference>
<gene>
    <name evidence="1" type="ORF">MC70_015260</name>
</gene>
<protein>
    <submittedName>
        <fullName evidence="1">Uncharacterized protein</fullName>
    </submittedName>
</protein>